<comment type="caution">
    <text evidence="2">The sequence shown here is derived from an EMBL/GenBank/DDBJ whole genome shotgun (WGS) entry which is preliminary data.</text>
</comment>
<evidence type="ECO:0000313" key="2">
    <source>
        <dbReference type="EMBL" id="RIW28690.1"/>
    </source>
</evidence>
<keyword evidence="3" id="KW-1185">Reference proteome</keyword>
<dbReference type="Gene3D" id="3.30.460.10">
    <property type="entry name" value="Beta Polymerase, domain 2"/>
    <property type="match status" value="1"/>
</dbReference>
<dbReference type="OrthoDB" id="43980at2"/>
<dbReference type="InterPro" id="IPR043519">
    <property type="entry name" value="NT_sf"/>
</dbReference>
<evidence type="ECO:0000313" key="3">
    <source>
        <dbReference type="Proteomes" id="UP000265801"/>
    </source>
</evidence>
<name>A0A3A1QNS2_9BACI</name>
<dbReference type="Pfam" id="PF01909">
    <property type="entry name" value="NTP_transf_2"/>
    <property type="match status" value="1"/>
</dbReference>
<dbReference type="RefSeq" id="WP_119549304.1">
    <property type="nucleotide sequence ID" value="NZ_QXIR01000041.1"/>
</dbReference>
<proteinExistence type="predicted"/>
<sequence>MRDEIKHVTQQFIEANFSESEVVWIGGSAAKGNLTKESDIDLVIIDEAETPRLQCYEFQGWKIEAFIYTALSLELQFQAARYRGIPTIIRMCADGLLIKDERGTGKEVTERAVSLFEQGPERWSEGRIGEAKYQITDHLSDFRSSEDFEESVFILNKLVSTLAEMVLKAEGKWTGEGKWFARELRSYDHELSGKLVSSSRHFMQTEDKNELISLIHSVLDQYGGELFEGHREFLQ</sequence>
<keyword evidence="2" id="KW-0808">Transferase</keyword>
<dbReference type="Proteomes" id="UP000265801">
    <property type="component" value="Unassembled WGS sequence"/>
</dbReference>
<dbReference type="GO" id="GO:0016779">
    <property type="term" value="F:nucleotidyltransferase activity"/>
    <property type="evidence" value="ECO:0007669"/>
    <property type="project" value="InterPro"/>
</dbReference>
<accession>A0A3A1QNS2</accession>
<gene>
    <name evidence="2" type="ORF">D3H55_21175</name>
</gene>
<evidence type="ECO:0000259" key="1">
    <source>
        <dbReference type="Pfam" id="PF01909"/>
    </source>
</evidence>
<dbReference type="AlphaFoldDB" id="A0A3A1QNS2"/>
<dbReference type="InterPro" id="IPR002934">
    <property type="entry name" value="Polymerase_NTP_transf_dom"/>
</dbReference>
<organism evidence="2 3">
    <name type="scientific">Bacillus salacetis</name>
    <dbReference type="NCBI Taxonomy" id="2315464"/>
    <lineage>
        <taxon>Bacteria</taxon>
        <taxon>Bacillati</taxon>
        <taxon>Bacillota</taxon>
        <taxon>Bacilli</taxon>
        <taxon>Bacillales</taxon>
        <taxon>Bacillaceae</taxon>
        <taxon>Bacillus</taxon>
    </lineage>
</organism>
<dbReference type="EMBL" id="QXIR01000041">
    <property type="protein sequence ID" value="RIW28690.1"/>
    <property type="molecule type" value="Genomic_DNA"/>
</dbReference>
<reference evidence="2 3" key="1">
    <citation type="submission" date="2018-09" db="EMBL/GenBank/DDBJ databases">
        <title>Bacillus saliacetes sp. nov., isolated from Thai shrimp paste (Ka-pi).</title>
        <authorList>
            <person name="Daroonpunt R."/>
            <person name="Tanasupawat S."/>
            <person name="Yiamsombut S."/>
        </authorList>
    </citation>
    <scope>NUCLEOTIDE SEQUENCE [LARGE SCALE GENOMIC DNA]</scope>
    <source>
        <strain evidence="2 3">SKP7-4</strain>
    </source>
</reference>
<dbReference type="SUPFAM" id="SSF81301">
    <property type="entry name" value="Nucleotidyltransferase"/>
    <property type="match status" value="1"/>
</dbReference>
<dbReference type="CDD" id="cd05403">
    <property type="entry name" value="NT_KNTase_like"/>
    <property type="match status" value="1"/>
</dbReference>
<feature type="domain" description="Polymerase nucleotidyl transferase" evidence="1">
    <location>
        <begin position="17"/>
        <end position="67"/>
    </location>
</feature>
<protein>
    <submittedName>
        <fullName evidence="2">Nucleotidyltransferase domain-containing protein</fullName>
    </submittedName>
</protein>